<accession>A0A426XL09</accession>
<keyword evidence="1" id="KW-0175">Coiled coil</keyword>
<organism evidence="2 3">
    <name type="scientific">Ensete ventricosum</name>
    <name type="common">Abyssinian banana</name>
    <name type="synonym">Musa ensete</name>
    <dbReference type="NCBI Taxonomy" id="4639"/>
    <lineage>
        <taxon>Eukaryota</taxon>
        <taxon>Viridiplantae</taxon>
        <taxon>Streptophyta</taxon>
        <taxon>Embryophyta</taxon>
        <taxon>Tracheophyta</taxon>
        <taxon>Spermatophyta</taxon>
        <taxon>Magnoliopsida</taxon>
        <taxon>Liliopsida</taxon>
        <taxon>Zingiberales</taxon>
        <taxon>Musaceae</taxon>
        <taxon>Ensete</taxon>
    </lineage>
</organism>
<proteinExistence type="predicted"/>
<comment type="caution">
    <text evidence="2">The sequence shown here is derived from an EMBL/GenBank/DDBJ whole genome shotgun (WGS) entry which is preliminary data.</text>
</comment>
<dbReference type="EMBL" id="AMZH03019598">
    <property type="protein sequence ID" value="RRT40164.1"/>
    <property type="molecule type" value="Genomic_DNA"/>
</dbReference>
<reference evidence="2 3" key="1">
    <citation type="journal article" date="2014" name="Agronomy (Basel)">
        <title>A Draft Genome Sequence for Ensete ventricosum, the Drought-Tolerant Tree Against Hunger.</title>
        <authorList>
            <person name="Harrison J."/>
            <person name="Moore K.A."/>
            <person name="Paszkiewicz K."/>
            <person name="Jones T."/>
            <person name="Grant M."/>
            <person name="Ambacheew D."/>
            <person name="Muzemil S."/>
            <person name="Studholme D.J."/>
        </authorList>
    </citation>
    <scope>NUCLEOTIDE SEQUENCE [LARGE SCALE GENOMIC DNA]</scope>
</reference>
<sequence length="172" mass="19649">MQIPHLVRDMYTLTSKVLMARVVKALVLRLKDGCNLDAIVSAEQWATEAQVLANNLKTKLEEATRERETLEKELCRMKDELLKLNQAVDALRVDLPKQAIKEYKKSLGFEMGLVHMRQVSLEYGYQLTLAWLQARYPDIEIEEDPFTLLPENANVSMVEEQPFDDSSPPADG</sequence>
<gene>
    <name evidence="2" type="ORF">B296_00042978</name>
</gene>
<dbReference type="AlphaFoldDB" id="A0A426XL09"/>
<evidence type="ECO:0000313" key="3">
    <source>
        <dbReference type="Proteomes" id="UP000287651"/>
    </source>
</evidence>
<name>A0A426XL09_ENSVE</name>
<dbReference type="Proteomes" id="UP000287651">
    <property type="component" value="Unassembled WGS sequence"/>
</dbReference>
<evidence type="ECO:0000313" key="2">
    <source>
        <dbReference type="EMBL" id="RRT40164.1"/>
    </source>
</evidence>
<protein>
    <submittedName>
        <fullName evidence="2">Uncharacterized protein</fullName>
    </submittedName>
</protein>
<feature type="coiled-coil region" evidence="1">
    <location>
        <begin position="46"/>
        <end position="80"/>
    </location>
</feature>
<evidence type="ECO:0000256" key="1">
    <source>
        <dbReference type="SAM" id="Coils"/>
    </source>
</evidence>